<evidence type="ECO:0000256" key="5">
    <source>
        <dbReference type="ARBA" id="ARBA00020367"/>
    </source>
</evidence>
<dbReference type="GO" id="GO:0004637">
    <property type="term" value="F:phosphoribosylamine-glycine ligase activity"/>
    <property type="evidence" value="ECO:0007669"/>
    <property type="project" value="TreeGrafter"/>
</dbReference>
<evidence type="ECO:0000256" key="13">
    <source>
        <dbReference type="ARBA" id="ARBA00033093"/>
    </source>
</evidence>
<dbReference type="SUPFAM" id="SSF56042">
    <property type="entry name" value="PurM C-terminal domain-like"/>
    <property type="match status" value="1"/>
</dbReference>
<comment type="similarity">
    <text evidence="3 15">Belongs to the AIR synthase family.</text>
</comment>
<dbReference type="InterPro" id="IPR036921">
    <property type="entry name" value="PurM-like_N_sf"/>
</dbReference>
<keyword evidence="9 15" id="KW-0658">Purine biosynthesis</keyword>
<evidence type="ECO:0000256" key="10">
    <source>
        <dbReference type="ARBA" id="ARBA00022840"/>
    </source>
</evidence>
<evidence type="ECO:0000256" key="15">
    <source>
        <dbReference type="HAMAP-Rule" id="MF_00741"/>
    </source>
</evidence>
<evidence type="ECO:0000259" key="17">
    <source>
        <dbReference type="Pfam" id="PF02769"/>
    </source>
</evidence>
<evidence type="ECO:0000256" key="12">
    <source>
        <dbReference type="ARBA" id="ARBA00032931"/>
    </source>
</evidence>
<dbReference type="InterPro" id="IPR016188">
    <property type="entry name" value="PurM-like_N"/>
</dbReference>
<dbReference type="Pfam" id="PF02769">
    <property type="entry name" value="AIRS_C"/>
    <property type="match status" value="1"/>
</dbReference>
<dbReference type="CDD" id="cd02196">
    <property type="entry name" value="PurM"/>
    <property type="match status" value="1"/>
</dbReference>
<gene>
    <name evidence="15" type="primary">purM</name>
    <name evidence="18" type="ORF">CVT63_03630</name>
</gene>
<comment type="caution">
    <text evidence="18">The sequence shown here is derived from an EMBL/GenBank/DDBJ whole genome shotgun (WGS) entry which is preliminary data.</text>
</comment>
<dbReference type="InterPro" id="IPR010918">
    <property type="entry name" value="PurM-like_C_dom"/>
</dbReference>
<dbReference type="FunFam" id="3.90.650.10:FF:000011">
    <property type="entry name" value="Phosphoribosylformylglycinamidine cyclo-ligase"/>
    <property type="match status" value="1"/>
</dbReference>
<dbReference type="EMBL" id="PHEX01000024">
    <property type="protein sequence ID" value="PKQ28279.1"/>
    <property type="molecule type" value="Genomic_DNA"/>
</dbReference>
<evidence type="ECO:0000256" key="8">
    <source>
        <dbReference type="ARBA" id="ARBA00022741"/>
    </source>
</evidence>
<keyword evidence="7 15" id="KW-0436">Ligase</keyword>
<dbReference type="InterPro" id="IPR036676">
    <property type="entry name" value="PurM-like_C_sf"/>
</dbReference>
<dbReference type="GO" id="GO:0046084">
    <property type="term" value="P:adenine biosynthetic process"/>
    <property type="evidence" value="ECO:0007669"/>
    <property type="project" value="TreeGrafter"/>
</dbReference>
<accession>A0A2N3G6C6</accession>
<proteinExistence type="inferred from homology"/>
<dbReference type="SUPFAM" id="SSF55326">
    <property type="entry name" value="PurM N-terminal domain-like"/>
    <property type="match status" value="1"/>
</dbReference>
<dbReference type="Gene3D" id="3.90.650.10">
    <property type="entry name" value="PurM-like C-terminal domain"/>
    <property type="match status" value="1"/>
</dbReference>
<name>A0A2N3G6C6_9ACTN</name>
<evidence type="ECO:0000256" key="2">
    <source>
        <dbReference type="ARBA" id="ARBA00004686"/>
    </source>
</evidence>
<dbReference type="GO" id="GO:0005829">
    <property type="term" value="C:cytosol"/>
    <property type="evidence" value="ECO:0007669"/>
    <property type="project" value="TreeGrafter"/>
</dbReference>
<comment type="subcellular location">
    <subcellularLocation>
        <location evidence="1 15">Cytoplasm</location>
    </subcellularLocation>
</comment>
<dbReference type="UniPathway" id="UPA00074">
    <property type="reaction ID" value="UER00129"/>
</dbReference>
<evidence type="ECO:0000256" key="14">
    <source>
        <dbReference type="ARBA" id="ARBA00049057"/>
    </source>
</evidence>
<keyword evidence="10 15" id="KW-0067">ATP-binding</keyword>
<dbReference type="PANTHER" id="PTHR10520:SF12">
    <property type="entry name" value="TRIFUNCTIONAL PURINE BIOSYNTHETIC PROTEIN ADENOSINE-3"/>
    <property type="match status" value="1"/>
</dbReference>
<evidence type="ECO:0000259" key="16">
    <source>
        <dbReference type="Pfam" id="PF00586"/>
    </source>
</evidence>
<dbReference type="Pfam" id="PF00586">
    <property type="entry name" value="AIRS"/>
    <property type="match status" value="1"/>
</dbReference>
<sequence>MDRQKNYRWAGVNIEAADRAVELIKGRVASTMRPEVMTSLGGFNSLFELDLSRYRSPVLASGTDGVGTKLKLAQMLDKHDTVGVDLVAMCVDDVVTCGAEPLFFQDYIATGKVIPDRIAEIVGGVADGCEKAGCSLIGGETAEHPGVMDPDDYDLAGFCVGVVEKDRIIDGSTVMPEDKIIGIASSGLHSNGYSLARKLLFDSGEFNLDDHTRELANPLGLELLTPSIIYAPVVLEVAAECDVKAVAHVTGGGITDNLPRALPDNVHAEILYGSWPVKNIFTFLQKVGNIDLFEMLRTFNMGIGMILVLPSSQVRKALRILDKSLYHAFEIGEVVTGAGPVRFN</sequence>
<evidence type="ECO:0000256" key="7">
    <source>
        <dbReference type="ARBA" id="ARBA00022598"/>
    </source>
</evidence>
<comment type="pathway">
    <text evidence="2 15">Purine metabolism; IMP biosynthesis via de novo pathway; 5-amino-1-(5-phospho-D-ribosyl)imidazole from N(2)-formyl-N(1)-(5-phospho-D-ribosyl)glycinamide: step 2/2.</text>
</comment>
<keyword evidence="8 15" id="KW-0547">Nucleotide-binding</keyword>
<feature type="domain" description="PurM-like C-terminal" evidence="17">
    <location>
        <begin position="176"/>
        <end position="338"/>
    </location>
</feature>
<dbReference type="EC" id="6.3.3.1" evidence="4 15"/>
<dbReference type="GO" id="GO:0004641">
    <property type="term" value="F:phosphoribosylformylglycinamidine cyclo-ligase activity"/>
    <property type="evidence" value="ECO:0007669"/>
    <property type="project" value="UniProtKB-UniRule"/>
</dbReference>
<evidence type="ECO:0000256" key="3">
    <source>
        <dbReference type="ARBA" id="ARBA00010280"/>
    </source>
</evidence>
<keyword evidence="6 15" id="KW-0963">Cytoplasm</keyword>
<evidence type="ECO:0000313" key="18">
    <source>
        <dbReference type="EMBL" id="PKQ28279.1"/>
    </source>
</evidence>
<evidence type="ECO:0000256" key="1">
    <source>
        <dbReference type="ARBA" id="ARBA00004496"/>
    </source>
</evidence>
<evidence type="ECO:0000256" key="6">
    <source>
        <dbReference type="ARBA" id="ARBA00022490"/>
    </source>
</evidence>
<evidence type="ECO:0000313" key="19">
    <source>
        <dbReference type="Proteomes" id="UP000233654"/>
    </source>
</evidence>
<dbReference type="AlphaFoldDB" id="A0A2N3G6C6"/>
<dbReference type="FunFam" id="3.30.1330.10:FF:000001">
    <property type="entry name" value="Phosphoribosylformylglycinamidine cyclo-ligase"/>
    <property type="match status" value="1"/>
</dbReference>
<dbReference type="NCBIfam" id="TIGR00878">
    <property type="entry name" value="purM"/>
    <property type="match status" value="1"/>
</dbReference>
<dbReference type="PANTHER" id="PTHR10520">
    <property type="entry name" value="TRIFUNCTIONAL PURINE BIOSYNTHETIC PROTEIN ADENOSINE-3-RELATED"/>
    <property type="match status" value="1"/>
</dbReference>
<dbReference type="GO" id="GO:0006189">
    <property type="term" value="P:'de novo' IMP biosynthetic process"/>
    <property type="evidence" value="ECO:0007669"/>
    <property type="project" value="UniProtKB-UniRule"/>
</dbReference>
<feature type="domain" description="PurM-like N-terminal" evidence="16">
    <location>
        <begin position="59"/>
        <end position="163"/>
    </location>
</feature>
<evidence type="ECO:0000256" key="4">
    <source>
        <dbReference type="ARBA" id="ARBA00013047"/>
    </source>
</evidence>
<dbReference type="InterPro" id="IPR004733">
    <property type="entry name" value="PurM_cligase"/>
</dbReference>
<protein>
    <recommendedName>
        <fullName evidence="5 15">Phosphoribosylformylglycinamidine cyclo-ligase</fullName>
        <ecNumber evidence="4 15">6.3.3.1</ecNumber>
    </recommendedName>
    <alternativeName>
        <fullName evidence="12 15">AIR synthase</fullName>
    </alternativeName>
    <alternativeName>
        <fullName evidence="13 15">AIRS</fullName>
    </alternativeName>
    <alternativeName>
        <fullName evidence="11 15">Phosphoribosyl-aminoimidazole synthetase</fullName>
    </alternativeName>
</protein>
<reference evidence="18 19" key="1">
    <citation type="journal article" date="2017" name="ISME J.">
        <title>Potential for microbial H2 and metal transformations associated with novel bacteria and archaea in deep terrestrial subsurface sediments.</title>
        <authorList>
            <person name="Hernsdorf A.W."/>
            <person name="Amano Y."/>
            <person name="Miyakawa K."/>
            <person name="Ise K."/>
            <person name="Suzuki Y."/>
            <person name="Anantharaman K."/>
            <person name="Probst A."/>
            <person name="Burstein D."/>
            <person name="Thomas B.C."/>
            <person name="Banfield J.F."/>
        </authorList>
    </citation>
    <scope>NUCLEOTIDE SEQUENCE [LARGE SCALE GENOMIC DNA]</scope>
    <source>
        <strain evidence="18">HGW-Actinobacteria-3</strain>
    </source>
</reference>
<dbReference type="HAMAP" id="MF_00741">
    <property type="entry name" value="AIRS"/>
    <property type="match status" value="1"/>
</dbReference>
<organism evidence="18 19">
    <name type="scientific">Candidatus Anoxymicrobium japonicum</name>
    <dbReference type="NCBI Taxonomy" id="2013648"/>
    <lineage>
        <taxon>Bacteria</taxon>
        <taxon>Bacillati</taxon>
        <taxon>Actinomycetota</taxon>
        <taxon>Candidatus Geothermincolia</taxon>
        <taxon>Candidatus Geothermincolales</taxon>
        <taxon>Candidatus Anoxymicrobiaceae</taxon>
        <taxon>Candidatus Anoxymicrobium</taxon>
    </lineage>
</organism>
<evidence type="ECO:0000256" key="11">
    <source>
        <dbReference type="ARBA" id="ARBA00031908"/>
    </source>
</evidence>
<dbReference type="Proteomes" id="UP000233654">
    <property type="component" value="Unassembled WGS sequence"/>
</dbReference>
<evidence type="ECO:0000256" key="9">
    <source>
        <dbReference type="ARBA" id="ARBA00022755"/>
    </source>
</evidence>
<comment type="catalytic activity">
    <reaction evidence="14 15">
        <text>2-formamido-N(1)-(5-O-phospho-beta-D-ribosyl)acetamidine + ATP = 5-amino-1-(5-phospho-beta-D-ribosyl)imidazole + ADP + phosphate + H(+)</text>
        <dbReference type="Rhea" id="RHEA:23032"/>
        <dbReference type="ChEBI" id="CHEBI:15378"/>
        <dbReference type="ChEBI" id="CHEBI:30616"/>
        <dbReference type="ChEBI" id="CHEBI:43474"/>
        <dbReference type="ChEBI" id="CHEBI:137981"/>
        <dbReference type="ChEBI" id="CHEBI:147287"/>
        <dbReference type="ChEBI" id="CHEBI:456216"/>
        <dbReference type="EC" id="6.3.3.1"/>
    </reaction>
</comment>
<dbReference type="Gene3D" id="3.30.1330.10">
    <property type="entry name" value="PurM-like, N-terminal domain"/>
    <property type="match status" value="1"/>
</dbReference>
<dbReference type="GO" id="GO:0005524">
    <property type="term" value="F:ATP binding"/>
    <property type="evidence" value="ECO:0007669"/>
    <property type="project" value="UniProtKB-KW"/>
</dbReference>